<proteinExistence type="predicted"/>
<comment type="caution">
    <text evidence="1">The sequence shown here is derived from an EMBL/GenBank/DDBJ whole genome shotgun (WGS) entry which is preliminary data.</text>
</comment>
<name>A0A0F9WAQ9_9ZZZZ</name>
<organism evidence="1">
    <name type="scientific">marine sediment metagenome</name>
    <dbReference type="NCBI Taxonomy" id="412755"/>
    <lineage>
        <taxon>unclassified sequences</taxon>
        <taxon>metagenomes</taxon>
        <taxon>ecological metagenomes</taxon>
    </lineage>
</organism>
<evidence type="ECO:0000313" key="1">
    <source>
        <dbReference type="EMBL" id="KKN75238.1"/>
    </source>
</evidence>
<reference evidence="1" key="1">
    <citation type="journal article" date="2015" name="Nature">
        <title>Complex archaea that bridge the gap between prokaryotes and eukaryotes.</title>
        <authorList>
            <person name="Spang A."/>
            <person name="Saw J.H."/>
            <person name="Jorgensen S.L."/>
            <person name="Zaremba-Niedzwiedzka K."/>
            <person name="Martijn J."/>
            <person name="Lind A.E."/>
            <person name="van Eijk R."/>
            <person name="Schleper C."/>
            <person name="Guy L."/>
            <person name="Ettema T.J."/>
        </authorList>
    </citation>
    <scope>NUCLEOTIDE SEQUENCE</scope>
</reference>
<protein>
    <submittedName>
        <fullName evidence="1">Uncharacterized protein</fullName>
    </submittedName>
</protein>
<sequence length="195" mass="21949">MFDPQAAKERGEAGIPAMASCPSTTEALHLTAEGYAYVGQLRSDLLAALKLIENQEPMVNQYKKIVEWLAKYVRSGESTADLLVRLSAALEALEEAQAHLKTVRWVLEMDDPRLLKALQTIERLLKERDGYAAQSKRRGEALEKVVSRWQSYRSETLPGRTRNQDLGYCAEDMKEIARDAIAISPEDAREKEKKA</sequence>
<gene>
    <name evidence="1" type="ORF">LCGC14_0382370</name>
</gene>
<dbReference type="AlphaFoldDB" id="A0A0F9WAQ9"/>
<dbReference type="EMBL" id="LAZR01000313">
    <property type="protein sequence ID" value="KKN75238.1"/>
    <property type="molecule type" value="Genomic_DNA"/>
</dbReference>
<accession>A0A0F9WAQ9</accession>